<dbReference type="InterPro" id="IPR015422">
    <property type="entry name" value="PyrdxlP-dep_Trfase_small"/>
</dbReference>
<evidence type="ECO:0000259" key="8">
    <source>
        <dbReference type="Pfam" id="PF00155"/>
    </source>
</evidence>
<dbReference type="Gene3D" id="3.40.640.10">
    <property type="entry name" value="Type I PLP-dependent aspartate aminotransferase-like (Major domain)"/>
    <property type="match status" value="1"/>
</dbReference>
<dbReference type="EC" id="2.6.1.-" evidence="6"/>
<dbReference type="InterPro" id="IPR050596">
    <property type="entry name" value="AspAT/PAT-like"/>
</dbReference>
<organism evidence="9 10">
    <name type="scientific">Bordetella bronchialis</name>
    <dbReference type="NCBI Taxonomy" id="463025"/>
    <lineage>
        <taxon>Bacteria</taxon>
        <taxon>Pseudomonadati</taxon>
        <taxon>Pseudomonadota</taxon>
        <taxon>Betaproteobacteria</taxon>
        <taxon>Burkholderiales</taxon>
        <taxon>Alcaligenaceae</taxon>
        <taxon>Bordetella</taxon>
    </lineage>
</organism>
<evidence type="ECO:0000256" key="4">
    <source>
        <dbReference type="ARBA" id="ARBA00022679"/>
    </source>
</evidence>
<dbReference type="RefSeq" id="WP_066669381.1">
    <property type="nucleotide sequence ID" value="NZ_CP016171.1"/>
</dbReference>
<dbReference type="PANTHER" id="PTHR46383">
    <property type="entry name" value="ASPARTATE AMINOTRANSFERASE"/>
    <property type="match status" value="1"/>
</dbReference>
<dbReference type="GO" id="GO:0008483">
    <property type="term" value="F:transaminase activity"/>
    <property type="evidence" value="ECO:0007669"/>
    <property type="project" value="UniProtKB-KW"/>
</dbReference>
<dbReference type="AlphaFoldDB" id="A0A193FWS5"/>
<evidence type="ECO:0000256" key="6">
    <source>
        <dbReference type="RuleBase" id="RU000481"/>
    </source>
</evidence>
<dbReference type="STRING" id="463025.BAU08_11170"/>
<dbReference type="CDD" id="cd00609">
    <property type="entry name" value="AAT_like"/>
    <property type="match status" value="1"/>
</dbReference>
<dbReference type="SUPFAM" id="SSF53383">
    <property type="entry name" value="PLP-dependent transferases"/>
    <property type="match status" value="1"/>
</dbReference>
<comment type="cofactor">
    <cofactor evidence="1 6">
        <name>pyridoxal 5'-phosphate</name>
        <dbReference type="ChEBI" id="CHEBI:597326"/>
    </cofactor>
</comment>
<evidence type="ECO:0000256" key="7">
    <source>
        <dbReference type="SAM" id="MobiDB-lite"/>
    </source>
</evidence>
<dbReference type="InterPro" id="IPR015421">
    <property type="entry name" value="PyrdxlP-dep_Trfase_major"/>
</dbReference>
<dbReference type="PROSITE" id="PS00105">
    <property type="entry name" value="AA_TRANSFER_CLASS_1"/>
    <property type="match status" value="1"/>
</dbReference>
<keyword evidence="3 6" id="KW-0032">Aminotransferase</keyword>
<dbReference type="InterPro" id="IPR004839">
    <property type="entry name" value="Aminotransferase_I/II_large"/>
</dbReference>
<evidence type="ECO:0000256" key="5">
    <source>
        <dbReference type="ARBA" id="ARBA00022898"/>
    </source>
</evidence>
<evidence type="ECO:0000256" key="1">
    <source>
        <dbReference type="ARBA" id="ARBA00001933"/>
    </source>
</evidence>
<dbReference type="GO" id="GO:0030170">
    <property type="term" value="F:pyridoxal phosphate binding"/>
    <property type="evidence" value="ECO:0007669"/>
    <property type="project" value="InterPro"/>
</dbReference>
<dbReference type="PANTHER" id="PTHR46383:SF1">
    <property type="entry name" value="ASPARTATE AMINOTRANSFERASE"/>
    <property type="match status" value="1"/>
</dbReference>
<comment type="similarity">
    <text evidence="2 6">Belongs to the class-I pyridoxal-phosphate-dependent aminotransferase family.</text>
</comment>
<dbReference type="GO" id="GO:0006520">
    <property type="term" value="P:amino acid metabolic process"/>
    <property type="evidence" value="ECO:0007669"/>
    <property type="project" value="InterPro"/>
</dbReference>
<evidence type="ECO:0000313" key="9">
    <source>
        <dbReference type="EMBL" id="ANN71808.1"/>
    </source>
</evidence>
<reference evidence="9 10" key="1">
    <citation type="submission" date="2016-06" db="EMBL/GenBank/DDBJ databases">
        <title>Complete genome sequences of Bordetella bronchialis and Bordetella flabilis.</title>
        <authorList>
            <person name="LiPuma J.J."/>
            <person name="Spilker T."/>
        </authorList>
    </citation>
    <scope>NUCLEOTIDE SEQUENCE [LARGE SCALE GENOMIC DNA]</scope>
    <source>
        <strain evidence="9 10">AU17976</strain>
    </source>
</reference>
<sequence length="400" mass="43632">MGLLADRVNRIKPSPSSMAGQRARELRASGRDILGLTAGEPDFDTPENVIEAATRAMAQSRTKYTDVGGTPELKAAIADKFLRENGLEYRKEEIIAGTGGKQVIFNALMCTVGKGDEVIVPAPYWVSYPDIALLAGATPVFAMTRVEDGFKLRPQDLERAITPRTRWLILNAPNNPSGATYTAEELRALAEVLGRHPHVWVLSDDMYEHILYDGRRFSTLAQVAPELKARTLTVNGVSKAYAMTGWRIGYAGGPAELVKAMTKLQSQSTSNPSSIGQAAAREALAGPQDFIAERTAIFQQRRDFLVDALNRIPGIRCHAPEGAFYALPSCAGLMGRRTPQGKVLASDEDFVMYLLEEVDFAVLQGAAYGVSPYFRLSFAASMAAIEEGCERLRRACERLG</sequence>
<keyword evidence="4 6" id="KW-0808">Transferase</keyword>
<dbReference type="EMBL" id="CP016171">
    <property type="protein sequence ID" value="ANN71808.1"/>
    <property type="molecule type" value="Genomic_DNA"/>
</dbReference>
<evidence type="ECO:0000256" key="2">
    <source>
        <dbReference type="ARBA" id="ARBA00007441"/>
    </source>
</evidence>
<gene>
    <name evidence="9" type="ORF">BAU08_11170</name>
</gene>
<evidence type="ECO:0000313" key="10">
    <source>
        <dbReference type="Proteomes" id="UP000092213"/>
    </source>
</evidence>
<name>A0A193FWS5_9BORD</name>
<keyword evidence="5" id="KW-0663">Pyridoxal phosphate</keyword>
<proteinExistence type="inferred from homology"/>
<dbReference type="FunFam" id="3.40.640.10:FF:000033">
    <property type="entry name" value="Aspartate aminotransferase"/>
    <property type="match status" value="1"/>
</dbReference>
<feature type="domain" description="Aminotransferase class I/classII large" evidence="8">
    <location>
        <begin position="32"/>
        <end position="392"/>
    </location>
</feature>
<protein>
    <recommendedName>
        <fullName evidence="6">Aminotransferase</fullName>
        <ecNumber evidence="6">2.6.1.-</ecNumber>
    </recommendedName>
</protein>
<evidence type="ECO:0000256" key="3">
    <source>
        <dbReference type="ARBA" id="ARBA00022576"/>
    </source>
</evidence>
<dbReference type="Proteomes" id="UP000092213">
    <property type="component" value="Chromosome"/>
</dbReference>
<dbReference type="Pfam" id="PF00155">
    <property type="entry name" value="Aminotran_1_2"/>
    <property type="match status" value="1"/>
</dbReference>
<feature type="region of interest" description="Disordered" evidence="7">
    <location>
        <begin position="1"/>
        <end position="22"/>
    </location>
</feature>
<dbReference type="Gene3D" id="3.90.1150.10">
    <property type="entry name" value="Aspartate Aminotransferase, domain 1"/>
    <property type="match status" value="1"/>
</dbReference>
<dbReference type="InterPro" id="IPR015424">
    <property type="entry name" value="PyrdxlP-dep_Trfase"/>
</dbReference>
<accession>A0A193FWS5</accession>
<dbReference type="InterPro" id="IPR004838">
    <property type="entry name" value="NHTrfase_class1_PyrdxlP-BS"/>
</dbReference>